<evidence type="ECO:0000313" key="4">
    <source>
        <dbReference type="Proteomes" id="UP000294814"/>
    </source>
</evidence>
<dbReference type="Proteomes" id="UP000294814">
    <property type="component" value="Unassembled WGS sequence"/>
</dbReference>
<dbReference type="AlphaFoldDB" id="A0A4R5F9U3"/>
<feature type="chain" id="PRO_5020633040" evidence="1">
    <location>
        <begin position="34"/>
        <end position="204"/>
    </location>
</feature>
<evidence type="ECO:0000256" key="1">
    <source>
        <dbReference type="SAM" id="SignalP"/>
    </source>
</evidence>
<dbReference type="Gene3D" id="3.30.530.80">
    <property type="match status" value="1"/>
</dbReference>
<evidence type="ECO:0000259" key="2">
    <source>
        <dbReference type="Pfam" id="PF14730"/>
    </source>
</evidence>
<dbReference type="Pfam" id="PF14730">
    <property type="entry name" value="DUF4468"/>
    <property type="match status" value="1"/>
</dbReference>
<gene>
    <name evidence="3" type="ORF">E0I26_07835</name>
</gene>
<evidence type="ECO:0000313" key="3">
    <source>
        <dbReference type="EMBL" id="TDE45034.1"/>
    </source>
</evidence>
<feature type="signal peptide" evidence="1">
    <location>
        <begin position="1"/>
        <end position="33"/>
    </location>
</feature>
<protein>
    <submittedName>
        <fullName evidence="3">DUF4468 domain-containing protein</fullName>
    </submittedName>
</protein>
<keyword evidence="4" id="KW-1185">Reference proteome</keyword>
<dbReference type="EMBL" id="SMLG01000004">
    <property type="protein sequence ID" value="TDE45034.1"/>
    <property type="molecule type" value="Genomic_DNA"/>
</dbReference>
<keyword evidence="1" id="KW-0732">Signal</keyword>
<proteinExistence type="predicted"/>
<sequence length="204" mass="23638">MPTILLYLRKFKTNKMRKLLLIVALAIGFISNAQDREFKFDKLGLTDYIITDIPNKTKSEIYQKVINWIKTTYKNPESVIASEIKDEYVKINGVTSGLTTFSVLGTTFVSENKYTFEISVKDGKYKFDVLEIQDYTEPSKYSSGGWGNYHITEDINNELYKKNGDVRGRYKIAEKAIPEYFNQLNKSLLDYINSNEVTNSKKDW</sequence>
<name>A0A4R5F9U3_9FLAO</name>
<dbReference type="OrthoDB" id="708866at2"/>
<feature type="domain" description="DUF4468" evidence="2">
    <location>
        <begin position="52"/>
        <end position="132"/>
    </location>
</feature>
<comment type="caution">
    <text evidence="3">The sequence shown here is derived from an EMBL/GenBank/DDBJ whole genome shotgun (WGS) entry which is preliminary data.</text>
</comment>
<organism evidence="3 4">
    <name type="scientific">Flavobacterium rhamnosiphilum</name>
    <dbReference type="NCBI Taxonomy" id="2541724"/>
    <lineage>
        <taxon>Bacteria</taxon>
        <taxon>Pseudomonadati</taxon>
        <taxon>Bacteroidota</taxon>
        <taxon>Flavobacteriia</taxon>
        <taxon>Flavobacteriales</taxon>
        <taxon>Flavobacteriaceae</taxon>
        <taxon>Flavobacterium</taxon>
    </lineage>
</organism>
<accession>A0A4R5F9U3</accession>
<dbReference type="InterPro" id="IPR027823">
    <property type="entry name" value="DUF4468"/>
</dbReference>
<reference evidence="3 4" key="1">
    <citation type="submission" date="2019-03" db="EMBL/GenBank/DDBJ databases">
        <title>Novel species of Flavobacterium.</title>
        <authorList>
            <person name="Liu Q."/>
            <person name="Xin Y.-H."/>
        </authorList>
    </citation>
    <scope>NUCLEOTIDE SEQUENCE [LARGE SCALE GENOMIC DNA]</scope>
    <source>
        <strain evidence="3 4">LB3P52</strain>
    </source>
</reference>